<evidence type="ECO:0000256" key="8">
    <source>
        <dbReference type="ARBA" id="ARBA00038120"/>
    </source>
</evidence>
<evidence type="ECO:0000256" key="6">
    <source>
        <dbReference type="ARBA" id="ARBA00037281"/>
    </source>
</evidence>
<keyword evidence="12" id="KW-1185">Reference proteome</keyword>
<dbReference type="AlphaFoldDB" id="A0A7L5AQD9"/>
<keyword evidence="2" id="KW-1003">Cell membrane</keyword>
<keyword evidence="4" id="KW-0808">Transferase</keyword>
<dbReference type="GO" id="GO:0016757">
    <property type="term" value="F:glycosyltransferase activity"/>
    <property type="evidence" value="ECO:0007669"/>
    <property type="project" value="UniProtKB-KW"/>
</dbReference>
<name>A0A7L5AQD9_9MICO</name>
<feature type="domain" description="Glycosyltransferase 2-like" evidence="10">
    <location>
        <begin position="12"/>
        <end position="144"/>
    </location>
</feature>
<organism evidence="11 12">
    <name type="scientific">Marisediminicola antarctica</name>
    <dbReference type="NCBI Taxonomy" id="674079"/>
    <lineage>
        <taxon>Bacteria</taxon>
        <taxon>Bacillati</taxon>
        <taxon>Actinomycetota</taxon>
        <taxon>Actinomycetes</taxon>
        <taxon>Micrococcales</taxon>
        <taxon>Microbacteriaceae</taxon>
        <taxon>Marisediminicola</taxon>
    </lineage>
</organism>
<gene>
    <name evidence="11" type="ORF">BHD05_13960</name>
</gene>
<comment type="pathway">
    <text evidence="7">Carotenoid biosynthesis; staphyloxanthin biosynthesis; staphyloxanthin from farnesyl diphosphate: step 4/5.</text>
</comment>
<accession>A0A7L5AQD9</accession>
<proteinExistence type="inferred from homology"/>
<dbReference type="EMBL" id="CP017146">
    <property type="protein sequence ID" value="QHO70589.1"/>
    <property type="molecule type" value="Genomic_DNA"/>
</dbReference>
<dbReference type="KEGG" id="mant:BHD05_13960"/>
<evidence type="ECO:0000256" key="2">
    <source>
        <dbReference type="ARBA" id="ARBA00022475"/>
    </source>
</evidence>
<evidence type="ECO:0000256" key="3">
    <source>
        <dbReference type="ARBA" id="ARBA00022676"/>
    </source>
</evidence>
<evidence type="ECO:0000256" key="9">
    <source>
        <dbReference type="ARBA" id="ARBA00040345"/>
    </source>
</evidence>
<dbReference type="Gene3D" id="3.90.550.10">
    <property type="entry name" value="Spore Coat Polysaccharide Biosynthesis Protein SpsA, Chain A"/>
    <property type="match status" value="1"/>
</dbReference>
<evidence type="ECO:0000256" key="1">
    <source>
        <dbReference type="ARBA" id="ARBA00004236"/>
    </source>
</evidence>
<dbReference type="RefSeq" id="WP_161886975.1">
    <property type="nucleotide sequence ID" value="NZ_CP017146.1"/>
</dbReference>
<dbReference type="OrthoDB" id="9777873at2"/>
<evidence type="ECO:0000256" key="4">
    <source>
        <dbReference type="ARBA" id="ARBA00022679"/>
    </source>
</evidence>
<dbReference type="PANTHER" id="PTHR43646:SF2">
    <property type="entry name" value="GLYCOSYLTRANSFERASE 2-LIKE DOMAIN-CONTAINING PROTEIN"/>
    <property type="match status" value="1"/>
</dbReference>
<keyword evidence="5" id="KW-0472">Membrane</keyword>
<dbReference type="SUPFAM" id="SSF53448">
    <property type="entry name" value="Nucleotide-diphospho-sugar transferases"/>
    <property type="match status" value="1"/>
</dbReference>
<dbReference type="Pfam" id="PF00535">
    <property type="entry name" value="Glycos_transf_2"/>
    <property type="match status" value="1"/>
</dbReference>
<sequence>MNPEEPLDEFAVVVPVNNEDQHLSACLAAVDTAVGRLRHPLLRLRVVVVLDACTDGSAAIATRWPGVEALEVDFRNVGAAREHGVRHVIDEAQAPASRLWLANTDADSTVPEEWISHHLEAARAGAVVMLGAIRPDPRDLSPSKYSDWQRRHAAAPETTRVHGANLGVRADAYLEAGGFPPYPEHEDVALVENLRRLGAAILSNTECWVQTSARTTGRTPGGYAAHVRAFY</sequence>
<evidence type="ECO:0000313" key="12">
    <source>
        <dbReference type="Proteomes" id="UP000464507"/>
    </source>
</evidence>
<dbReference type="Proteomes" id="UP000464507">
    <property type="component" value="Chromosome"/>
</dbReference>
<reference evidence="11 12" key="1">
    <citation type="submission" date="2016-09" db="EMBL/GenBank/DDBJ databases">
        <title>Complete genome sequence of microbes from the polar regions.</title>
        <authorList>
            <person name="Liao L."/>
            <person name="Chen B."/>
        </authorList>
    </citation>
    <scope>NUCLEOTIDE SEQUENCE [LARGE SCALE GENOMIC DNA]</scope>
    <source>
        <strain evidence="11 12">ZS314</strain>
    </source>
</reference>
<dbReference type="InterPro" id="IPR029044">
    <property type="entry name" value="Nucleotide-diphossugar_trans"/>
</dbReference>
<dbReference type="PANTHER" id="PTHR43646">
    <property type="entry name" value="GLYCOSYLTRANSFERASE"/>
    <property type="match status" value="1"/>
</dbReference>
<evidence type="ECO:0000256" key="7">
    <source>
        <dbReference type="ARBA" id="ARBA00037904"/>
    </source>
</evidence>
<dbReference type="InterPro" id="IPR001173">
    <property type="entry name" value="Glyco_trans_2-like"/>
</dbReference>
<protein>
    <recommendedName>
        <fullName evidence="9">4,4'-diaponeurosporenoate glycosyltransferase</fullName>
    </recommendedName>
</protein>
<evidence type="ECO:0000256" key="5">
    <source>
        <dbReference type="ARBA" id="ARBA00023136"/>
    </source>
</evidence>
<keyword evidence="3" id="KW-0328">Glycosyltransferase</keyword>
<comment type="function">
    <text evidence="6">Catalyzes the glycosylation of 4,4'-diaponeurosporenoate, i.e. the esterification of glucose at the C1'' position with the carboxyl group of 4,4'-diaponeurosporenic acid, to form glycosyl-4,4'-diaponeurosporenoate. This is a step in the biosynthesis of staphyloxanthin, an orange pigment present in most staphylococci strains.</text>
</comment>
<comment type="similarity">
    <text evidence="8">Belongs to the glycosyltransferase 2 family. CrtQ subfamily.</text>
</comment>
<evidence type="ECO:0000313" key="11">
    <source>
        <dbReference type="EMBL" id="QHO70589.1"/>
    </source>
</evidence>
<evidence type="ECO:0000259" key="10">
    <source>
        <dbReference type="Pfam" id="PF00535"/>
    </source>
</evidence>
<comment type="subcellular location">
    <subcellularLocation>
        <location evidence="1">Cell membrane</location>
    </subcellularLocation>
</comment>
<dbReference type="GO" id="GO:0005886">
    <property type="term" value="C:plasma membrane"/>
    <property type="evidence" value="ECO:0007669"/>
    <property type="project" value="UniProtKB-SubCell"/>
</dbReference>